<accession>A0A358E352</accession>
<evidence type="ECO:0000256" key="5">
    <source>
        <dbReference type="ARBA" id="ARBA00048200"/>
    </source>
</evidence>
<dbReference type="NCBIfam" id="TIGR01214">
    <property type="entry name" value="rmlD"/>
    <property type="match status" value="1"/>
</dbReference>
<name>A0A358E352_9ALTE</name>
<comment type="caution">
    <text evidence="8">The sequence shown here is derived from an EMBL/GenBank/DDBJ whole genome shotgun (WGS) entry which is preliminary data.</text>
</comment>
<dbReference type="AlphaFoldDB" id="A0A358E352"/>
<organism evidence="8 9">
    <name type="scientific">Alteromonas australica</name>
    <dbReference type="NCBI Taxonomy" id="589873"/>
    <lineage>
        <taxon>Bacteria</taxon>
        <taxon>Pseudomonadati</taxon>
        <taxon>Pseudomonadota</taxon>
        <taxon>Gammaproteobacteria</taxon>
        <taxon>Alteromonadales</taxon>
        <taxon>Alteromonadaceae</taxon>
        <taxon>Alteromonas/Salinimonas group</taxon>
        <taxon>Alteromonas</taxon>
    </lineage>
</organism>
<feature type="domain" description="RmlD-like substrate binding" evidence="7">
    <location>
        <begin position="1"/>
        <end position="284"/>
    </location>
</feature>
<dbReference type="PANTHER" id="PTHR10491:SF4">
    <property type="entry name" value="METHIONINE ADENOSYLTRANSFERASE 2 SUBUNIT BETA"/>
    <property type="match status" value="1"/>
</dbReference>
<protein>
    <recommendedName>
        <fullName evidence="4 6">dTDP-4-dehydrorhamnose reductase</fullName>
        <ecNumber evidence="3 6">1.1.1.133</ecNumber>
    </recommendedName>
</protein>
<evidence type="ECO:0000256" key="1">
    <source>
        <dbReference type="ARBA" id="ARBA00004781"/>
    </source>
</evidence>
<dbReference type="GO" id="GO:0009243">
    <property type="term" value="P:O antigen biosynthetic process"/>
    <property type="evidence" value="ECO:0007669"/>
    <property type="project" value="UniProtKB-UniPathway"/>
</dbReference>
<comment type="cofactor">
    <cofactor evidence="6">
        <name>Mg(2+)</name>
        <dbReference type="ChEBI" id="CHEBI:18420"/>
    </cofactor>
    <text evidence="6">Binds 1 Mg(2+) ion per monomer.</text>
</comment>
<keyword evidence="6" id="KW-0521">NADP</keyword>
<gene>
    <name evidence="8" type="primary">rfbD</name>
    <name evidence="8" type="ORF">DEB45_15125</name>
</gene>
<reference evidence="8 9" key="1">
    <citation type="journal article" date="2018" name="Nat. Biotechnol.">
        <title>A standardized bacterial taxonomy based on genome phylogeny substantially revises the tree of life.</title>
        <authorList>
            <person name="Parks D.H."/>
            <person name="Chuvochina M."/>
            <person name="Waite D.W."/>
            <person name="Rinke C."/>
            <person name="Skarshewski A."/>
            <person name="Chaumeil P.A."/>
            <person name="Hugenholtz P."/>
        </authorList>
    </citation>
    <scope>NUCLEOTIDE SEQUENCE [LARGE SCALE GENOMIC DNA]</scope>
    <source>
        <strain evidence="8">UBA11621</strain>
    </source>
</reference>
<dbReference type="InterPro" id="IPR005913">
    <property type="entry name" value="dTDP_dehydrorham_reduct"/>
</dbReference>
<dbReference type="CDD" id="cd05254">
    <property type="entry name" value="dTDP_HR_like_SDR_e"/>
    <property type="match status" value="1"/>
</dbReference>
<evidence type="ECO:0000313" key="8">
    <source>
        <dbReference type="EMBL" id="HBU52582.1"/>
    </source>
</evidence>
<dbReference type="EMBL" id="DONK01000235">
    <property type="protein sequence ID" value="HBU52582.1"/>
    <property type="molecule type" value="Genomic_DNA"/>
</dbReference>
<dbReference type="GO" id="GO:0008831">
    <property type="term" value="F:dTDP-4-dehydrorhamnose reductase activity"/>
    <property type="evidence" value="ECO:0007669"/>
    <property type="project" value="UniProtKB-EC"/>
</dbReference>
<evidence type="ECO:0000256" key="2">
    <source>
        <dbReference type="ARBA" id="ARBA00010944"/>
    </source>
</evidence>
<dbReference type="UniPathway" id="UPA00124"/>
<dbReference type="InterPro" id="IPR036291">
    <property type="entry name" value="NAD(P)-bd_dom_sf"/>
</dbReference>
<dbReference type="PANTHER" id="PTHR10491">
    <property type="entry name" value="DTDP-4-DEHYDRORHAMNOSE REDUCTASE"/>
    <property type="match status" value="1"/>
</dbReference>
<dbReference type="Pfam" id="PF04321">
    <property type="entry name" value="RmlD_sub_bind"/>
    <property type="match status" value="1"/>
</dbReference>
<proteinExistence type="inferred from homology"/>
<dbReference type="UniPathway" id="UPA00281"/>
<evidence type="ECO:0000256" key="6">
    <source>
        <dbReference type="RuleBase" id="RU364082"/>
    </source>
</evidence>
<comment type="function">
    <text evidence="6">Catalyzes the reduction of dTDP-6-deoxy-L-lyxo-4-hexulose to yield dTDP-L-rhamnose.</text>
</comment>
<dbReference type="Gene3D" id="3.40.50.720">
    <property type="entry name" value="NAD(P)-binding Rossmann-like Domain"/>
    <property type="match status" value="1"/>
</dbReference>
<evidence type="ECO:0000256" key="3">
    <source>
        <dbReference type="ARBA" id="ARBA00012929"/>
    </source>
</evidence>
<comment type="catalytic activity">
    <reaction evidence="5 6">
        <text>dTDP-beta-L-rhamnose + NADP(+) = dTDP-4-dehydro-beta-L-rhamnose + NADPH + H(+)</text>
        <dbReference type="Rhea" id="RHEA:21796"/>
        <dbReference type="ChEBI" id="CHEBI:15378"/>
        <dbReference type="ChEBI" id="CHEBI:57510"/>
        <dbReference type="ChEBI" id="CHEBI:57783"/>
        <dbReference type="ChEBI" id="CHEBI:58349"/>
        <dbReference type="ChEBI" id="CHEBI:62830"/>
        <dbReference type="EC" id="1.1.1.133"/>
    </reaction>
</comment>
<evidence type="ECO:0000259" key="7">
    <source>
        <dbReference type="Pfam" id="PF04321"/>
    </source>
</evidence>
<dbReference type="GO" id="GO:0005829">
    <property type="term" value="C:cytosol"/>
    <property type="evidence" value="ECO:0007669"/>
    <property type="project" value="TreeGrafter"/>
</dbReference>
<dbReference type="GO" id="GO:0019305">
    <property type="term" value="P:dTDP-rhamnose biosynthetic process"/>
    <property type="evidence" value="ECO:0007669"/>
    <property type="project" value="UniProtKB-UniPathway"/>
</dbReference>
<dbReference type="EC" id="1.1.1.133" evidence="3 6"/>
<comment type="pathway">
    <text evidence="1 6">Carbohydrate biosynthesis; dTDP-L-rhamnose biosynthesis.</text>
</comment>
<dbReference type="SUPFAM" id="SSF51735">
    <property type="entry name" value="NAD(P)-binding Rossmann-fold domains"/>
    <property type="match status" value="1"/>
</dbReference>
<dbReference type="Gene3D" id="3.90.25.10">
    <property type="entry name" value="UDP-galactose 4-epimerase, domain 1"/>
    <property type="match status" value="1"/>
</dbReference>
<dbReference type="InterPro" id="IPR029903">
    <property type="entry name" value="RmlD-like-bd"/>
</dbReference>
<comment type="similarity">
    <text evidence="2 6">Belongs to the dTDP-4-dehydrorhamnose reductase family.</text>
</comment>
<keyword evidence="6" id="KW-0560">Oxidoreductase</keyword>
<evidence type="ECO:0000256" key="4">
    <source>
        <dbReference type="ARBA" id="ARBA00017099"/>
    </source>
</evidence>
<dbReference type="Proteomes" id="UP000264779">
    <property type="component" value="Unassembled WGS sequence"/>
</dbReference>
<sequence>MSIAVIGKNGQLATELSRLAGAEVVLLEREEIDITSLDSVRTVLTELAPTSIINAAAYTAVDKAESDEDNARLINATAVEHLATVAKELAIPLVHVSTDYVFNGDKGSPYLPHDEYEPLGVYGQTKAEGEQAITRIYPEGSCVLRTSWVYSSYGNNFVKTMLRLMNEKPQLGVIDDQIGTPTWAKGLAQACLFAAKQPVTGMHHWTDLGVCSWYDFAVAIQQIGLQLGLVEKAIPINPIPTSAYPTPAKRPSYSVLDKASLNSDFKDVPKAHWQAQLQQMMEELVKA</sequence>
<evidence type="ECO:0000313" key="9">
    <source>
        <dbReference type="Proteomes" id="UP000264779"/>
    </source>
</evidence>